<evidence type="ECO:0000256" key="5">
    <source>
        <dbReference type="ARBA" id="ARBA00022692"/>
    </source>
</evidence>
<evidence type="ECO:0000256" key="7">
    <source>
        <dbReference type="ARBA" id="ARBA00023136"/>
    </source>
</evidence>
<evidence type="ECO:0000256" key="10">
    <source>
        <dbReference type="PROSITE-ProRule" id="PRU01360"/>
    </source>
</evidence>
<sequence>MTTIRTAFRPALLLAFHAAASAQTQTPQPMQQVNVSASALQQRAQSTTAAIVVTREEILRQGDTSLTDVLKRQPGISIDGVPGKAAIRMRGLGAGYVAILLNGLPAPGGFSLETIEPELVERIEILRAPTAETGGQAVAGAINIVLRKAGKTDQPQTEIKAGTGHAAGRLAPSLSATHAGRSGALGWSLTASFTRRADTYSGATTEESRALPLLRRTAWIDRQTEDRLELTPRLDWQPTTSDTLSSQSWVRWKRIDNTKTEIEDSLVGAPTSFPHGASRYRADSPPQGYADLSWTRKLDQGGRLSAKLSGYARKLDADFLYRGMDLADTLLETHRVDSGQLERGLNFNGSYRRPLFKTHALALGWELGRTRREEFRREHQADALGRPLLDSDEAYQAKVARTALWIQDEWDLSEAWSAYLGLRREALHTTGQGNAHAAVDVDSAVWSPIFQTLFKPAAQDEAKGRDQFRFALSRTYKAPQIAQLMPRRYTVDNNNSATNPDQQGNPNLRPELALGADLAWEHYMGKDDMLSVSAFAKRIRDITLDRVFQQNGVWIVTPDNMGAATVRGLEFEAKGRRGAFAGRLNLARNWSRLEAVAGPDNRIAGQPAWTGNLGLDYAAPGRPVEMGGSWNYRGGYASRQSPLLADYGGARQQLDLYALWKRDAKSKLRLSVTDLLHPDHTGRSVYAGEPDLASSYLSRARSVWRLVWEQSL</sequence>
<feature type="domain" description="TonB-dependent receptor plug" evidence="14">
    <location>
        <begin position="45"/>
        <end position="141"/>
    </location>
</feature>
<dbReference type="InterPro" id="IPR039426">
    <property type="entry name" value="TonB-dep_rcpt-like"/>
</dbReference>
<evidence type="ECO:0000313" key="16">
    <source>
        <dbReference type="Proteomes" id="UP001205560"/>
    </source>
</evidence>
<evidence type="ECO:0000256" key="9">
    <source>
        <dbReference type="ARBA" id="ARBA00023237"/>
    </source>
</evidence>
<keyword evidence="8 15" id="KW-0675">Receptor</keyword>
<dbReference type="Pfam" id="PF07715">
    <property type="entry name" value="Plug"/>
    <property type="match status" value="1"/>
</dbReference>
<accession>A0ABT2A7C9</accession>
<evidence type="ECO:0000256" key="6">
    <source>
        <dbReference type="ARBA" id="ARBA00023077"/>
    </source>
</evidence>
<keyword evidence="4 10" id="KW-1134">Transmembrane beta strand</keyword>
<feature type="chain" id="PRO_5045208779" evidence="12">
    <location>
        <begin position="23"/>
        <end position="712"/>
    </location>
</feature>
<keyword evidence="6 11" id="KW-0798">TonB box</keyword>
<keyword evidence="9 10" id="KW-0998">Cell outer membrane</keyword>
<evidence type="ECO:0000256" key="4">
    <source>
        <dbReference type="ARBA" id="ARBA00022452"/>
    </source>
</evidence>
<evidence type="ECO:0000313" key="15">
    <source>
        <dbReference type="EMBL" id="MCS0590096.1"/>
    </source>
</evidence>
<keyword evidence="12" id="KW-0732">Signal</keyword>
<evidence type="ECO:0000259" key="14">
    <source>
        <dbReference type="Pfam" id="PF07715"/>
    </source>
</evidence>
<evidence type="ECO:0000256" key="3">
    <source>
        <dbReference type="ARBA" id="ARBA00022448"/>
    </source>
</evidence>
<keyword evidence="16" id="KW-1185">Reference proteome</keyword>
<dbReference type="InterPro" id="IPR012910">
    <property type="entry name" value="Plug_dom"/>
</dbReference>
<name>A0ABT2A7C9_9BURK</name>
<dbReference type="SUPFAM" id="SSF56935">
    <property type="entry name" value="Porins"/>
    <property type="match status" value="1"/>
</dbReference>
<dbReference type="InterPro" id="IPR000531">
    <property type="entry name" value="Beta-barrel_TonB"/>
</dbReference>
<dbReference type="InterPro" id="IPR036942">
    <property type="entry name" value="Beta-barrel_TonB_sf"/>
</dbReference>
<dbReference type="RefSeq" id="WP_258845866.1">
    <property type="nucleotide sequence ID" value="NZ_JANUGX010000013.1"/>
</dbReference>
<keyword evidence="5 10" id="KW-0812">Transmembrane</keyword>
<gene>
    <name evidence="15" type="ORF">NX782_12865</name>
</gene>
<dbReference type="Proteomes" id="UP001205560">
    <property type="component" value="Unassembled WGS sequence"/>
</dbReference>
<dbReference type="InterPro" id="IPR037066">
    <property type="entry name" value="Plug_dom_sf"/>
</dbReference>
<dbReference type="Gene3D" id="2.40.170.20">
    <property type="entry name" value="TonB-dependent receptor, beta-barrel domain"/>
    <property type="match status" value="1"/>
</dbReference>
<dbReference type="CDD" id="cd01347">
    <property type="entry name" value="ligand_gated_channel"/>
    <property type="match status" value="1"/>
</dbReference>
<organism evidence="15 16">
    <name type="scientific">Massilia norwichensis</name>
    <dbReference type="NCBI Taxonomy" id="1442366"/>
    <lineage>
        <taxon>Bacteria</taxon>
        <taxon>Pseudomonadati</taxon>
        <taxon>Pseudomonadota</taxon>
        <taxon>Betaproteobacteria</taxon>
        <taxon>Burkholderiales</taxon>
        <taxon>Oxalobacteraceae</taxon>
        <taxon>Telluria group</taxon>
        <taxon>Massilia</taxon>
    </lineage>
</organism>
<evidence type="ECO:0000256" key="11">
    <source>
        <dbReference type="RuleBase" id="RU003357"/>
    </source>
</evidence>
<dbReference type="PROSITE" id="PS52016">
    <property type="entry name" value="TONB_DEPENDENT_REC_3"/>
    <property type="match status" value="1"/>
</dbReference>
<dbReference type="Pfam" id="PF00593">
    <property type="entry name" value="TonB_dep_Rec_b-barrel"/>
    <property type="match status" value="1"/>
</dbReference>
<protein>
    <submittedName>
        <fullName evidence="15">TonB-dependent receptor</fullName>
    </submittedName>
</protein>
<evidence type="ECO:0000259" key="13">
    <source>
        <dbReference type="Pfam" id="PF00593"/>
    </source>
</evidence>
<dbReference type="EMBL" id="JANUGX010000013">
    <property type="protein sequence ID" value="MCS0590096.1"/>
    <property type="molecule type" value="Genomic_DNA"/>
</dbReference>
<dbReference type="Gene3D" id="2.170.130.10">
    <property type="entry name" value="TonB-dependent receptor, plug domain"/>
    <property type="match status" value="1"/>
</dbReference>
<dbReference type="PANTHER" id="PTHR40980:SF4">
    <property type="entry name" value="TONB-DEPENDENT RECEPTOR-LIKE BETA-BARREL DOMAIN-CONTAINING PROTEIN"/>
    <property type="match status" value="1"/>
</dbReference>
<comment type="subcellular location">
    <subcellularLocation>
        <location evidence="1 10">Cell outer membrane</location>
        <topology evidence="1 10">Multi-pass membrane protein</topology>
    </subcellularLocation>
</comment>
<evidence type="ECO:0000256" key="8">
    <source>
        <dbReference type="ARBA" id="ARBA00023170"/>
    </source>
</evidence>
<evidence type="ECO:0000256" key="2">
    <source>
        <dbReference type="ARBA" id="ARBA00009810"/>
    </source>
</evidence>
<proteinExistence type="inferred from homology"/>
<keyword evidence="7 10" id="KW-0472">Membrane</keyword>
<feature type="domain" description="TonB-dependent receptor-like beta-barrel" evidence="13">
    <location>
        <begin position="248"/>
        <end position="673"/>
    </location>
</feature>
<evidence type="ECO:0000256" key="12">
    <source>
        <dbReference type="SAM" id="SignalP"/>
    </source>
</evidence>
<keyword evidence="3 10" id="KW-0813">Transport</keyword>
<comment type="similarity">
    <text evidence="2 10 11">Belongs to the TonB-dependent receptor family.</text>
</comment>
<reference evidence="15 16" key="1">
    <citation type="submission" date="2022-08" db="EMBL/GenBank/DDBJ databases">
        <title>Reclassification of Massilia species as members of the genera Telluria, Duganella, Pseudoduganella, Mokoshia gen. nov. and Zemynaea gen. nov. using orthogonal and non-orthogonal genome-based approaches.</title>
        <authorList>
            <person name="Bowman J.P."/>
        </authorList>
    </citation>
    <scope>NUCLEOTIDE SEQUENCE [LARGE SCALE GENOMIC DNA]</scope>
    <source>
        <strain evidence="15 16">LMG 28164</strain>
    </source>
</reference>
<comment type="caution">
    <text evidence="15">The sequence shown here is derived from an EMBL/GenBank/DDBJ whole genome shotgun (WGS) entry which is preliminary data.</text>
</comment>
<feature type="signal peptide" evidence="12">
    <location>
        <begin position="1"/>
        <end position="22"/>
    </location>
</feature>
<evidence type="ECO:0000256" key="1">
    <source>
        <dbReference type="ARBA" id="ARBA00004571"/>
    </source>
</evidence>
<dbReference type="PANTHER" id="PTHR40980">
    <property type="entry name" value="PLUG DOMAIN-CONTAINING PROTEIN"/>
    <property type="match status" value="1"/>
</dbReference>